<organism evidence="1 2">
    <name type="scientific">Streptomyces taklimakanensis</name>
    <dbReference type="NCBI Taxonomy" id="2569853"/>
    <lineage>
        <taxon>Bacteria</taxon>
        <taxon>Bacillati</taxon>
        <taxon>Actinomycetota</taxon>
        <taxon>Actinomycetes</taxon>
        <taxon>Kitasatosporales</taxon>
        <taxon>Streptomycetaceae</taxon>
        <taxon>Streptomyces</taxon>
    </lineage>
</organism>
<dbReference type="EMBL" id="WIXO01000001">
    <property type="protein sequence ID" value="MTE22077.1"/>
    <property type="molecule type" value="Genomic_DNA"/>
</dbReference>
<dbReference type="RefSeq" id="WP_155072646.1">
    <property type="nucleotide sequence ID" value="NZ_WIXO01000001.1"/>
</dbReference>
<dbReference type="OrthoDB" id="8097868at2"/>
<sequence length="251" mass="28371">MRTEFSIDRSTLLGKDEHWKISDLGVMQLQHDYPSDLLKTIRDKALAIKEEQSANVHLNLRFIRNAQKFIPEIKELVHWPGRIESLSELAGTELEPYPHSVISTALTFMGPEDGTVDWHGDGPPVTELVALEVDDAVGGRLEIFQGDFDAAMAAVQKGHVLPSDRMIHLQHKVGSSMFGQLMRVAHRTEPMTRGTRITLTMNLRSVAHPYIENNPMYYLAADNPDFEWVDEYVADVRERQLPAYLAARKAA</sequence>
<evidence type="ECO:0000313" key="2">
    <source>
        <dbReference type="Proteomes" id="UP000473014"/>
    </source>
</evidence>
<keyword evidence="2" id="KW-1185">Reference proteome</keyword>
<reference evidence="1 2" key="1">
    <citation type="submission" date="2019-11" db="EMBL/GenBank/DDBJ databases">
        <authorList>
            <person name="Yuan L."/>
        </authorList>
    </citation>
    <scope>NUCLEOTIDE SEQUENCE [LARGE SCALE GENOMIC DNA]</scope>
    <source>
        <strain evidence="1 2">TRM43335</strain>
    </source>
</reference>
<evidence type="ECO:0000313" key="1">
    <source>
        <dbReference type="EMBL" id="MTE22077.1"/>
    </source>
</evidence>
<comment type="caution">
    <text evidence="1">The sequence shown here is derived from an EMBL/GenBank/DDBJ whole genome shotgun (WGS) entry which is preliminary data.</text>
</comment>
<name>A0A6G2BIG1_9ACTN</name>
<accession>A0A6G2BIG1</accession>
<protein>
    <recommendedName>
        <fullName evidence="3">Fe2OG dioxygenase domain-containing protein</fullName>
    </recommendedName>
</protein>
<evidence type="ECO:0008006" key="3">
    <source>
        <dbReference type="Google" id="ProtNLM"/>
    </source>
</evidence>
<gene>
    <name evidence="1" type="ORF">F0L17_23800</name>
</gene>
<proteinExistence type="predicted"/>
<dbReference type="Proteomes" id="UP000473014">
    <property type="component" value="Unassembled WGS sequence"/>
</dbReference>
<dbReference type="AlphaFoldDB" id="A0A6G2BIG1"/>